<evidence type="ECO:0000313" key="1">
    <source>
        <dbReference type="EMBL" id="KAF0899001.1"/>
    </source>
</evidence>
<dbReference type="Proteomes" id="UP000479710">
    <property type="component" value="Unassembled WGS sequence"/>
</dbReference>
<comment type="caution">
    <text evidence="1">The sequence shown here is derived from an EMBL/GenBank/DDBJ whole genome shotgun (WGS) entry which is preliminary data.</text>
</comment>
<sequence>MKGLEAVRYMSSTLADGYPLITGFECGKKAALLKAGEIYVPPAPNSISKDGKRKPVGHAIVLVGAQKVKSSAGDVMKKGMGFEVVLEQ</sequence>
<dbReference type="AlphaFoldDB" id="A0A6G1CG23"/>
<proteinExistence type="predicted"/>
<evidence type="ECO:0000313" key="2">
    <source>
        <dbReference type="Proteomes" id="UP000479710"/>
    </source>
</evidence>
<reference evidence="1 2" key="1">
    <citation type="submission" date="2019-11" db="EMBL/GenBank/DDBJ databases">
        <title>Whole genome sequence of Oryza granulata.</title>
        <authorList>
            <person name="Li W."/>
        </authorList>
    </citation>
    <scope>NUCLEOTIDE SEQUENCE [LARGE SCALE GENOMIC DNA]</scope>
    <source>
        <strain evidence="2">cv. Menghai</strain>
        <tissue evidence="1">Leaf</tissue>
    </source>
</reference>
<name>A0A6G1CG23_9ORYZ</name>
<protein>
    <submittedName>
        <fullName evidence="1">Uncharacterized protein</fullName>
    </submittedName>
</protein>
<dbReference type="EMBL" id="SPHZ02000009">
    <property type="protein sequence ID" value="KAF0899001.1"/>
    <property type="molecule type" value="Genomic_DNA"/>
</dbReference>
<accession>A0A6G1CG23</accession>
<organism evidence="1 2">
    <name type="scientific">Oryza meyeriana var. granulata</name>
    <dbReference type="NCBI Taxonomy" id="110450"/>
    <lineage>
        <taxon>Eukaryota</taxon>
        <taxon>Viridiplantae</taxon>
        <taxon>Streptophyta</taxon>
        <taxon>Embryophyta</taxon>
        <taxon>Tracheophyta</taxon>
        <taxon>Spermatophyta</taxon>
        <taxon>Magnoliopsida</taxon>
        <taxon>Liliopsida</taxon>
        <taxon>Poales</taxon>
        <taxon>Poaceae</taxon>
        <taxon>BOP clade</taxon>
        <taxon>Oryzoideae</taxon>
        <taxon>Oryzeae</taxon>
        <taxon>Oryzinae</taxon>
        <taxon>Oryza</taxon>
        <taxon>Oryza meyeriana</taxon>
    </lineage>
</organism>
<gene>
    <name evidence="1" type="ORF">E2562_012692</name>
</gene>
<keyword evidence="2" id="KW-1185">Reference proteome</keyword>
<dbReference type="OrthoDB" id="689644at2759"/>